<comment type="subunit">
    <text evidence="4 9">Component of 250-400 kDa complexes called cytochrome oxidase assembly intermediates or COA complexes.</text>
</comment>
<dbReference type="RefSeq" id="XP_009543827.1">
    <property type="nucleotide sequence ID" value="XM_009545532.1"/>
</dbReference>
<comment type="function">
    <text evidence="1 9">Required for assembly of cytochrome c oxidase (complex IV).</text>
</comment>
<organism evidence="12 13">
    <name type="scientific">Heterobasidion irregulare (strain TC 32-1)</name>
    <dbReference type="NCBI Taxonomy" id="747525"/>
    <lineage>
        <taxon>Eukaryota</taxon>
        <taxon>Fungi</taxon>
        <taxon>Dikarya</taxon>
        <taxon>Basidiomycota</taxon>
        <taxon>Agaricomycotina</taxon>
        <taxon>Agaricomycetes</taxon>
        <taxon>Russulales</taxon>
        <taxon>Bondarzewiaceae</taxon>
        <taxon>Heterobasidion</taxon>
        <taxon>Heterobasidion annosum species complex</taxon>
    </lineage>
</organism>
<keyword evidence="13" id="KW-1185">Reference proteome</keyword>
<keyword evidence="7 9" id="KW-0496">Mitochondrion</keyword>
<dbReference type="Proteomes" id="UP000030671">
    <property type="component" value="Unassembled WGS sequence"/>
</dbReference>
<feature type="compositionally biased region" description="Low complexity" evidence="10">
    <location>
        <begin position="93"/>
        <end position="108"/>
    </location>
</feature>
<feature type="domain" description="Cytochrome c oxidase assembly factor 3 mitochondrial coiled-coil" evidence="11">
    <location>
        <begin position="27"/>
        <end position="72"/>
    </location>
</feature>
<dbReference type="PANTHER" id="PTHR15642">
    <property type="entry name" value="CYTOCHROME C OXIDASE ASSEMBLY FACTOR 3, MITOCHONDRIAL"/>
    <property type="match status" value="1"/>
</dbReference>
<dbReference type="Pfam" id="PF09813">
    <property type="entry name" value="Coa3_cc"/>
    <property type="match status" value="1"/>
</dbReference>
<accession>W4KFM9</accession>
<evidence type="ECO:0000313" key="13">
    <source>
        <dbReference type="Proteomes" id="UP000030671"/>
    </source>
</evidence>
<dbReference type="STRING" id="747525.W4KFM9"/>
<dbReference type="InterPro" id="IPR041752">
    <property type="entry name" value="Coa3"/>
</dbReference>
<protein>
    <recommendedName>
        <fullName evidence="9">Cytochrome c oxidase assembly factor 3</fullName>
    </recommendedName>
</protein>
<evidence type="ECO:0000256" key="8">
    <source>
        <dbReference type="ARBA" id="ARBA00023136"/>
    </source>
</evidence>
<keyword evidence="6" id="KW-1133">Transmembrane helix</keyword>
<evidence type="ECO:0000256" key="10">
    <source>
        <dbReference type="SAM" id="MobiDB-lite"/>
    </source>
</evidence>
<evidence type="ECO:0000256" key="5">
    <source>
        <dbReference type="ARBA" id="ARBA00022692"/>
    </source>
</evidence>
<evidence type="ECO:0000256" key="1">
    <source>
        <dbReference type="ARBA" id="ARBA00003064"/>
    </source>
</evidence>
<evidence type="ECO:0000256" key="7">
    <source>
        <dbReference type="ARBA" id="ARBA00023128"/>
    </source>
</evidence>
<dbReference type="GeneID" id="20670004"/>
<dbReference type="InParanoid" id="W4KFM9"/>
<gene>
    <name evidence="12" type="ORF">HETIRDRAFT_313108</name>
</gene>
<evidence type="ECO:0000256" key="4">
    <source>
        <dbReference type="ARBA" id="ARBA00011351"/>
    </source>
</evidence>
<comment type="subcellular location">
    <subcellularLocation>
        <location evidence="2">Mitochondrion membrane</location>
        <topology evidence="2">Single-pass membrane protein</topology>
    </subcellularLocation>
</comment>
<keyword evidence="8" id="KW-0472">Membrane</keyword>
<dbReference type="GO" id="GO:0033617">
    <property type="term" value="P:mitochondrial respiratory chain complex IV assembly"/>
    <property type="evidence" value="ECO:0007669"/>
    <property type="project" value="UniProtKB-UniRule"/>
</dbReference>
<keyword evidence="5" id="KW-0812">Transmembrane</keyword>
<feature type="region of interest" description="Disordered" evidence="10">
    <location>
        <begin position="74"/>
        <end position="117"/>
    </location>
</feature>
<dbReference type="AlphaFoldDB" id="W4KFM9"/>
<dbReference type="InterPro" id="IPR018628">
    <property type="entry name" value="Coa3_CC"/>
</dbReference>
<name>W4KFM9_HETIT</name>
<keyword evidence="9" id="KW-0999">Mitochondrion inner membrane</keyword>
<comment type="similarity">
    <text evidence="3 9">Belongs to the COA3 family.</text>
</comment>
<evidence type="ECO:0000256" key="2">
    <source>
        <dbReference type="ARBA" id="ARBA00004304"/>
    </source>
</evidence>
<dbReference type="GO" id="GO:0005743">
    <property type="term" value="C:mitochondrial inner membrane"/>
    <property type="evidence" value="ECO:0007669"/>
    <property type="project" value="UniProtKB-UniRule"/>
</dbReference>
<sequence length="173" mass="18032">MEGSPYINRRTATKSYRPKSYVMSPGLMRAREPYKWRNAATGVVMAGFAAGAWAYSMNAVKQDTFEDVDEEARALAGSGAKSLEDEERERRAASAAAVAPPELSLAAPAPAPAPASAPAATASSAAAAAPTAAAVGILPGLLDGAFPRLLDPRRKTLVWGAPPVERVGRLRDA</sequence>
<reference evidence="12 13" key="1">
    <citation type="journal article" date="2012" name="New Phytol.">
        <title>Insight into trade-off between wood decay and parasitism from the genome of a fungal forest pathogen.</title>
        <authorList>
            <person name="Olson A."/>
            <person name="Aerts A."/>
            <person name="Asiegbu F."/>
            <person name="Belbahri L."/>
            <person name="Bouzid O."/>
            <person name="Broberg A."/>
            <person name="Canback B."/>
            <person name="Coutinho P.M."/>
            <person name="Cullen D."/>
            <person name="Dalman K."/>
            <person name="Deflorio G."/>
            <person name="van Diepen L.T."/>
            <person name="Dunand C."/>
            <person name="Duplessis S."/>
            <person name="Durling M."/>
            <person name="Gonthier P."/>
            <person name="Grimwood J."/>
            <person name="Fossdal C.G."/>
            <person name="Hansson D."/>
            <person name="Henrissat B."/>
            <person name="Hietala A."/>
            <person name="Himmelstrand K."/>
            <person name="Hoffmeister D."/>
            <person name="Hogberg N."/>
            <person name="James T.Y."/>
            <person name="Karlsson M."/>
            <person name="Kohler A."/>
            <person name="Kues U."/>
            <person name="Lee Y.H."/>
            <person name="Lin Y.C."/>
            <person name="Lind M."/>
            <person name="Lindquist E."/>
            <person name="Lombard V."/>
            <person name="Lucas S."/>
            <person name="Lunden K."/>
            <person name="Morin E."/>
            <person name="Murat C."/>
            <person name="Park J."/>
            <person name="Raffaello T."/>
            <person name="Rouze P."/>
            <person name="Salamov A."/>
            <person name="Schmutz J."/>
            <person name="Solheim H."/>
            <person name="Stahlberg J."/>
            <person name="Velez H."/>
            <person name="de Vries R.P."/>
            <person name="Wiebenga A."/>
            <person name="Woodward S."/>
            <person name="Yakovlev I."/>
            <person name="Garbelotto M."/>
            <person name="Martin F."/>
            <person name="Grigoriev I.V."/>
            <person name="Stenlid J."/>
        </authorList>
    </citation>
    <scope>NUCLEOTIDE SEQUENCE [LARGE SCALE GENOMIC DNA]</scope>
    <source>
        <strain evidence="12 13">TC 32-1</strain>
    </source>
</reference>
<dbReference type="HOGENOM" id="CLU_1562700_0_0_1"/>
<evidence type="ECO:0000313" key="12">
    <source>
        <dbReference type="EMBL" id="ETW84120.1"/>
    </source>
</evidence>
<dbReference type="KEGG" id="hir:HETIRDRAFT_313108"/>
<dbReference type="PANTHER" id="PTHR15642:SF3">
    <property type="entry name" value="CYTOCHROME C OXIDASE ASSEMBLY FACTOR 3 HOMOLOG, MITOCHONDRIAL"/>
    <property type="match status" value="1"/>
</dbReference>
<evidence type="ECO:0000256" key="3">
    <source>
        <dbReference type="ARBA" id="ARBA00007035"/>
    </source>
</evidence>
<proteinExistence type="inferred from homology"/>
<dbReference type="EMBL" id="KI925456">
    <property type="protein sequence ID" value="ETW84120.1"/>
    <property type="molecule type" value="Genomic_DNA"/>
</dbReference>
<evidence type="ECO:0000256" key="9">
    <source>
        <dbReference type="RuleBase" id="RU367056"/>
    </source>
</evidence>
<dbReference type="eggNOG" id="ENOG502SEY5">
    <property type="taxonomic scope" value="Eukaryota"/>
</dbReference>
<dbReference type="OrthoDB" id="10018333at2759"/>
<evidence type="ECO:0000259" key="11">
    <source>
        <dbReference type="Pfam" id="PF09813"/>
    </source>
</evidence>
<evidence type="ECO:0000256" key="6">
    <source>
        <dbReference type="ARBA" id="ARBA00022989"/>
    </source>
</evidence>